<dbReference type="Proteomes" id="UP000641646">
    <property type="component" value="Unassembled WGS sequence"/>
</dbReference>
<dbReference type="Pfam" id="PF02518">
    <property type="entry name" value="HATPase_c"/>
    <property type="match status" value="1"/>
</dbReference>
<keyword evidence="3" id="KW-0597">Phosphoprotein</keyword>
<dbReference type="InterPro" id="IPR003661">
    <property type="entry name" value="HisK_dim/P_dom"/>
</dbReference>
<evidence type="ECO:0000256" key="6">
    <source>
        <dbReference type="SAM" id="Coils"/>
    </source>
</evidence>
<evidence type="ECO:0000256" key="4">
    <source>
        <dbReference type="ARBA" id="ARBA00022777"/>
    </source>
</evidence>
<dbReference type="Pfam" id="PF00069">
    <property type="entry name" value="Pkinase"/>
    <property type="match status" value="1"/>
</dbReference>
<sequence length="1831" mass="207423">MIKLTGYDISALIYESTNSLVYRGRRSRDNLPVILKVLKQDYPTPQELTRYKQEYEITSNLNLEGVVKAYELQQYQNTLVMILEDFGGESLKILMSYRKFSLSDFFVIAIQVVDILGQIHQQNIIHKDINPSNIVFNPETQKVKIIDFGISTVLTREQLTLKNPNLLEGTLAYMSPEQTGRMNRSLDYRTDFYSLGATFYELLTNKLPFEAIDLMELVHCHIAKQPHHPQKINPQIPKAVANIVIKLLAKTAEDRYQSAWGIKADLEKCLWQLQTGNIAEFPLGTQDISDKFQIPQKLYGREAEIETLLAAFDRVSQGEIEMMLVSGYSGIGKSALVQEIYKPITQQRGYFISGKFDQLQRNTPYSAVIKAFQELVGQLLTETETQLDSWRKKLSAALGQQGKVIVDVIPEIELIIGPQPAVAELGPSESQNRFNLVFQNFIRVFSQLQHPFVIFLDDLQWADSATLKLIELIVTDTYTHSLFLIGAYRDNEVDPTHPLMITLDHLRSQSEPGKEGVIINEISLFPLNIIHVTDLIADTLHAKPKSLAQFAELVLRKTEGNPFFINQFLNTLYEEKLLVFDLDRKIWQWDIAQIEAMGITDNVVELMTAKLKKLPESTQQVLRLAACVGNEFDLKTLSIIYEKSETETFTELLPAIQEELIVATSELQATTEEKAIDSHLVILNYKFLHDRVQQAAYILIDDEQKKATHLRIGRLLLANVPAKERAERIFELIDHLNAGRELITAKPEKIALAKLNLEAGIKAKQATAYLSALGYLKAGIELLTDNSWKSQYKLNLHLYKERAEVEYLNGDFTYSIKLINSILSKAKTTIEKAEIYNLLIVQHTLSGQYQEAIKAGRNALALLGIELVTSDFQTALFTEINEAKINLQDRKIASLLDANIMEIPEKILALKVLSTLIAPTSVSDRDIYPLVALKIVNISLKYGNQPESSFGYSSYGLILSCFLGDYESGYDFALLALKLSQKFNSLAYKCKACFMLSECFNHWFNHTKEAQVICNEGYQAGLECGDLQFAGYILASKTFHMFYQGKNLKQIVPEAANYLAFLQKTNNYLSTDLMLGLEISILNLIGLTGEKFVFASERIDEKPYVDNCHTNNSMGAICLYYILKLQILYLYGQYSEALKYSLLSEKTIYFIFTHISVAARNFYLSLTLVALYPEATESEQKQYDEQLSENQKRMKTWADRCPENFLNMYFLVEAEIARIYGRYLEAIDLYDRAIQSAHENGFIQNEALANELAAKFWLSQGKEKYAKTHMTEAYYSYQHWGANRKVQDLEEKYPHLIATIQKGLQMTAVLNSVTYTSSGSDANLLDLDTVMKASQAISGEIVLAKLLASLMKILIENAGAQKGFLILVRDGKMLIEASFSVDEEEVIVQQSTPIESSQNLPLTVINYVERTRSDVVLSNAATEEKFTADRYIAEQQLKSVLCTPILNQGKLIGILYLENNLTFGAFTPDRLKVLRLLSSQAAISLENALLYASVEQKVAERTQQLNEKNIRLEQMLHELKRTQSQLIQNEKMSSLGQMVAGVAHEINNPINFIYGNVDYASNYVRDLLHLIEVYRREYPHPTPLVQKTTEEIELEFLVEDLQKILDSMKVGAERIRNIVLSLRNFSRHDESDMKLVDIHSGIDSTLVILQHRLSQAKFNIEVIKDYGQLPKISCYASDLNQVFMNILSNAIDSLESRFAIDALSEGKNKSQLQRLPFLQADEKDRGATEEFLTQNRKSKIPSPQVLIRTEVKDSDRVLIRIADNGPGMSEDVQKRIFDPFFTTKPVGSGTGLGLTVCYEIVVQKHGGKLTCVSAPGKGTEFIVEIPIQPKH</sequence>
<dbReference type="InterPro" id="IPR036097">
    <property type="entry name" value="HisK_dim/P_sf"/>
</dbReference>
<dbReference type="SMART" id="SM00065">
    <property type="entry name" value="GAF"/>
    <property type="match status" value="1"/>
</dbReference>
<dbReference type="Pfam" id="PF13191">
    <property type="entry name" value="AAA_16"/>
    <property type="match status" value="1"/>
</dbReference>
<evidence type="ECO:0000256" key="2">
    <source>
        <dbReference type="ARBA" id="ARBA00012438"/>
    </source>
</evidence>
<dbReference type="CDD" id="cd14014">
    <property type="entry name" value="STKc_PknB_like"/>
    <property type="match status" value="1"/>
</dbReference>
<dbReference type="SUPFAM" id="SSF55781">
    <property type="entry name" value="GAF domain-like"/>
    <property type="match status" value="1"/>
</dbReference>
<dbReference type="EMBL" id="JACJPW010000009">
    <property type="protein sequence ID" value="MBD2180500.1"/>
    <property type="molecule type" value="Genomic_DNA"/>
</dbReference>
<reference evidence="9" key="2">
    <citation type="submission" date="2020-08" db="EMBL/GenBank/DDBJ databases">
        <authorList>
            <person name="Chen M."/>
            <person name="Teng W."/>
            <person name="Zhao L."/>
            <person name="Hu C."/>
            <person name="Zhou Y."/>
            <person name="Han B."/>
            <person name="Song L."/>
            <person name="Shu W."/>
        </authorList>
    </citation>
    <scope>NUCLEOTIDE SEQUENCE</scope>
    <source>
        <strain evidence="9">FACHB-1375</strain>
    </source>
</reference>
<dbReference type="InterPro" id="IPR005467">
    <property type="entry name" value="His_kinase_dom"/>
</dbReference>
<dbReference type="Gene3D" id="1.10.287.130">
    <property type="match status" value="1"/>
</dbReference>
<protein>
    <recommendedName>
        <fullName evidence="2">histidine kinase</fullName>
        <ecNumber evidence="2">2.7.13.3</ecNumber>
    </recommendedName>
</protein>
<dbReference type="Gene3D" id="1.10.510.10">
    <property type="entry name" value="Transferase(Phosphotransferase) domain 1"/>
    <property type="match status" value="1"/>
</dbReference>
<evidence type="ECO:0000313" key="9">
    <source>
        <dbReference type="EMBL" id="MBD2180500.1"/>
    </source>
</evidence>
<evidence type="ECO:0000256" key="3">
    <source>
        <dbReference type="ARBA" id="ARBA00022553"/>
    </source>
</evidence>
<keyword evidence="5" id="KW-0902">Two-component regulatory system</keyword>
<reference evidence="9" key="1">
    <citation type="journal article" date="2015" name="ISME J.">
        <title>Draft Genome Sequence of Streptomyces incarnatus NRRL8089, which Produces the Nucleoside Antibiotic Sinefungin.</title>
        <authorList>
            <person name="Oshima K."/>
            <person name="Hattori M."/>
            <person name="Shimizu H."/>
            <person name="Fukuda K."/>
            <person name="Nemoto M."/>
            <person name="Inagaki K."/>
            <person name="Tamura T."/>
        </authorList>
    </citation>
    <scope>NUCLEOTIDE SEQUENCE</scope>
    <source>
        <strain evidence="9">FACHB-1375</strain>
    </source>
</reference>
<dbReference type="PROSITE" id="PS50011">
    <property type="entry name" value="PROTEIN_KINASE_DOM"/>
    <property type="match status" value="1"/>
</dbReference>
<evidence type="ECO:0000259" key="7">
    <source>
        <dbReference type="PROSITE" id="PS50011"/>
    </source>
</evidence>
<organism evidence="9 10">
    <name type="scientific">Aerosakkonema funiforme FACHB-1375</name>
    <dbReference type="NCBI Taxonomy" id="2949571"/>
    <lineage>
        <taxon>Bacteria</taxon>
        <taxon>Bacillati</taxon>
        <taxon>Cyanobacteriota</taxon>
        <taxon>Cyanophyceae</taxon>
        <taxon>Oscillatoriophycideae</taxon>
        <taxon>Aerosakkonematales</taxon>
        <taxon>Aerosakkonemataceae</taxon>
        <taxon>Aerosakkonema</taxon>
    </lineage>
</organism>
<dbReference type="InterPro" id="IPR053159">
    <property type="entry name" value="Hybrid_Histidine_Kinase"/>
</dbReference>
<dbReference type="PRINTS" id="PR00344">
    <property type="entry name" value="BCTRLSENSOR"/>
</dbReference>
<dbReference type="PROSITE" id="PS50109">
    <property type="entry name" value="HIS_KIN"/>
    <property type="match status" value="1"/>
</dbReference>
<dbReference type="PANTHER" id="PTHR43642:SF1">
    <property type="entry name" value="HYBRID SIGNAL TRANSDUCTION HISTIDINE KINASE G"/>
    <property type="match status" value="1"/>
</dbReference>
<dbReference type="GO" id="GO:0000155">
    <property type="term" value="F:phosphorelay sensor kinase activity"/>
    <property type="evidence" value="ECO:0007669"/>
    <property type="project" value="InterPro"/>
</dbReference>
<dbReference type="PANTHER" id="PTHR43642">
    <property type="entry name" value="HYBRID SIGNAL TRANSDUCTION HISTIDINE KINASE G"/>
    <property type="match status" value="1"/>
</dbReference>
<dbReference type="SUPFAM" id="SSF56112">
    <property type="entry name" value="Protein kinase-like (PK-like)"/>
    <property type="match status" value="1"/>
</dbReference>
<dbReference type="SUPFAM" id="SSF55874">
    <property type="entry name" value="ATPase domain of HSP90 chaperone/DNA topoisomerase II/histidine kinase"/>
    <property type="match status" value="1"/>
</dbReference>
<dbReference type="InterPro" id="IPR011009">
    <property type="entry name" value="Kinase-like_dom_sf"/>
</dbReference>
<dbReference type="InterPro" id="IPR000719">
    <property type="entry name" value="Prot_kinase_dom"/>
</dbReference>
<dbReference type="Gene3D" id="3.40.50.300">
    <property type="entry name" value="P-loop containing nucleotide triphosphate hydrolases"/>
    <property type="match status" value="1"/>
</dbReference>
<dbReference type="SUPFAM" id="SSF47384">
    <property type="entry name" value="Homodimeric domain of signal transducing histidine kinase"/>
    <property type="match status" value="1"/>
</dbReference>
<dbReference type="InterPro" id="IPR041664">
    <property type="entry name" value="AAA_16"/>
</dbReference>
<keyword evidence="4" id="KW-0418">Kinase</keyword>
<dbReference type="SMART" id="SM00387">
    <property type="entry name" value="HATPase_c"/>
    <property type="match status" value="1"/>
</dbReference>
<accession>A0A926ZF50</accession>
<dbReference type="InterPro" id="IPR029016">
    <property type="entry name" value="GAF-like_dom_sf"/>
</dbReference>
<dbReference type="CDD" id="cd00082">
    <property type="entry name" value="HisKA"/>
    <property type="match status" value="1"/>
</dbReference>
<dbReference type="Pfam" id="PF01590">
    <property type="entry name" value="GAF"/>
    <property type="match status" value="1"/>
</dbReference>
<dbReference type="EC" id="2.7.13.3" evidence="2"/>
<dbReference type="Gene3D" id="3.30.565.10">
    <property type="entry name" value="Histidine kinase-like ATPase, C-terminal domain"/>
    <property type="match status" value="1"/>
</dbReference>
<evidence type="ECO:0000256" key="5">
    <source>
        <dbReference type="ARBA" id="ARBA00023012"/>
    </source>
</evidence>
<dbReference type="InterPro" id="IPR003018">
    <property type="entry name" value="GAF"/>
</dbReference>
<dbReference type="RefSeq" id="WP_190462767.1">
    <property type="nucleotide sequence ID" value="NZ_JACJPW010000009.1"/>
</dbReference>
<dbReference type="GO" id="GO:0005524">
    <property type="term" value="F:ATP binding"/>
    <property type="evidence" value="ECO:0007669"/>
    <property type="project" value="InterPro"/>
</dbReference>
<proteinExistence type="predicted"/>
<dbReference type="Pfam" id="PF25503">
    <property type="entry name" value="TPR_CHK1"/>
    <property type="match status" value="1"/>
</dbReference>
<dbReference type="SUPFAM" id="SSF52540">
    <property type="entry name" value="P-loop containing nucleoside triphosphate hydrolases"/>
    <property type="match status" value="1"/>
</dbReference>
<keyword evidence="10" id="KW-1185">Reference proteome</keyword>
<evidence type="ECO:0000256" key="1">
    <source>
        <dbReference type="ARBA" id="ARBA00000085"/>
    </source>
</evidence>
<dbReference type="Gene3D" id="3.30.200.20">
    <property type="entry name" value="Phosphorylase Kinase, domain 1"/>
    <property type="match status" value="1"/>
</dbReference>
<keyword evidence="4" id="KW-0808">Transferase</keyword>
<gene>
    <name evidence="9" type="ORF">H6G03_05165</name>
</gene>
<feature type="coiled-coil region" evidence="6">
    <location>
        <begin position="1502"/>
        <end position="1532"/>
    </location>
</feature>
<dbReference type="InterPro" id="IPR003594">
    <property type="entry name" value="HATPase_dom"/>
</dbReference>
<dbReference type="Gene3D" id="3.30.450.40">
    <property type="match status" value="1"/>
</dbReference>
<comment type="caution">
    <text evidence="9">The sequence shown here is derived from an EMBL/GenBank/DDBJ whole genome shotgun (WGS) entry which is preliminary data.</text>
</comment>
<dbReference type="InterPro" id="IPR036890">
    <property type="entry name" value="HATPase_C_sf"/>
</dbReference>
<evidence type="ECO:0000259" key="8">
    <source>
        <dbReference type="PROSITE" id="PS50109"/>
    </source>
</evidence>
<feature type="domain" description="Protein kinase" evidence="7">
    <location>
        <begin position="7"/>
        <end position="270"/>
    </location>
</feature>
<evidence type="ECO:0000313" key="10">
    <source>
        <dbReference type="Proteomes" id="UP000641646"/>
    </source>
</evidence>
<keyword evidence="6" id="KW-0175">Coiled coil</keyword>
<feature type="domain" description="Histidine kinase" evidence="8">
    <location>
        <begin position="1541"/>
        <end position="1829"/>
    </location>
</feature>
<name>A0A926ZF50_9CYAN</name>
<comment type="catalytic activity">
    <reaction evidence="1">
        <text>ATP + protein L-histidine = ADP + protein N-phospho-L-histidine.</text>
        <dbReference type="EC" id="2.7.13.3"/>
    </reaction>
</comment>
<dbReference type="InterPro" id="IPR004358">
    <property type="entry name" value="Sig_transdc_His_kin-like_C"/>
</dbReference>
<dbReference type="InterPro" id="IPR027417">
    <property type="entry name" value="P-loop_NTPase"/>
</dbReference>
<dbReference type="SMART" id="SM00388">
    <property type="entry name" value="HisKA"/>
    <property type="match status" value="1"/>
</dbReference>